<dbReference type="VEuPathDB" id="VectorBase:RPRC004658"/>
<name>T1HKT4_RHOPR</name>
<protein>
    <submittedName>
        <fullName evidence="1">Uncharacterized protein</fullName>
    </submittedName>
</protein>
<reference evidence="1" key="1">
    <citation type="submission" date="2015-05" db="UniProtKB">
        <authorList>
            <consortium name="EnsemblMetazoa"/>
        </authorList>
    </citation>
    <scope>IDENTIFICATION</scope>
</reference>
<sequence length="112" mass="12432">MIAKQSVGTDVYIVLFIVSIQAADLRRIKRNPGVYGSSIYNQQFGDLGGFHQSFDHGYQFQGNLGHPYLFPSHVNFEAVPYEVPKFDVSVATKAVASTKAPPPKMFEGFLSF</sequence>
<dbReference type="EnsemblMetazoa" id="RPRC004658-RA">
    <property type="protein sequence ID" value="RPRC004658-PA"/>
    <property type="gene ID" value="RPRC004658"/>
</dbReference>
<keyword evidence="2" id="KW-1185">Reference proteome</keyword>
<dbReference type="AlphaFoldDB" id="T1HKT4"/>
<evidence type="ECO:0000313" key="2">
    <source>
        <dbReference type="Proteomes" id="UP000015103"/>
    </source>
</evidence>
<organism evidence="1 2">
    <name type="scientific">Rhodnius prolixus</name>
    <name type="common">Triatomid bug</name>
    <dbReference type="NCBI Taxonomy" id="13249"/>
    <lineage>
        <taxon>Eukaryota</taxon>
        <taxon>Metazoa</taxon>
        <taxon>Ecdysozoa</taxon>
        <taxon>Arthropoda</taxon>
        <taxon>Hexapoda</taxon>
        <taxon>Insecta</taxon>
        <taxon>Pterygota</taxon>
        <taxon>Neoptera</taxon>
        <taxon>Paraneoptera</taxon>
        <taxon>Hemiptera</taxon>
        <taxon>Heteroptera</taxon>
        <taxon>Panheteroptera</taxon>
        <taxon>Cimicomorpha</taxon>
        <taxon>Reduviidae</taxon>
        <taxon>Triatominae</taxon>
        <taxon>Rhodnius</taxon>
    </lineage>
</organism>
<dbReference type="HOGENOM" id="CLU_2148961_0_0_1"/>
<dbReference type="InParanoid" id="T1HKT4"/>
<evidence type="ECO:0000313" key="1">
    <source>
        <dbReference type="EnsemblMetazoa" id="RPRC004658-PA"/>
    </source>
</evidence>
<dbReference type="EMBL" id="ACPB03017262">
    <property type="status" value="NOT_ANNOTATED_CDS"/>
    <property type="molecule type" value="Genomic_DNA"/>
</dbReference>
<dbReference type="Proteomes" id="UP000015103">
    <property type="component" value="Unassembled WGS sequence"/>
</dbReference>
<accession>T1HKT4</accession>
<proteinExistence type="predicted"/>